<sequence length="9" mass="1032">MDLCLLVLL</sequence>
<reference evidence="1" key="2">
    <citation type="journal article" date="2015" name="Data Brief">
        <title>Shoot transcriptome of the giant reed, Arundo donax.</title>
        <authorList>
            <person name="Barrero R.A."/>
            <person name="Guerrero F.D."/>
            <person name="Moolhuijzen P."/>
            <person name="Goolsby J.A."/>
            <person name="Tidwell J."/>
            <person name="Bellgard S.E."/>
            <person name="Bellgard M.I."/>
        </authorList>
    </citation>
    <scope>NUCLEOTIDE SEQUENCE</scope>
    <source>
        <tissue evidence="1">Shoot tissue taken approximately 20 cm above the soil surface</tissue>
    </source>
</reference>
<organism evidence="1">
    <name type="scientific">Arundo donax</name>
    <name type="common">Giant reed</name>
    <name type="synonym">Donax arundinaceus</name>
    <dbReference type="NCBI Taxonomy" id="35708"/>
    <lineage>
        <taxon>Eukaryota</taxon>
        <taxon>Viridiplantae</taxon>
        <taxon>Streptophyta</taxon>
        <taxon>Embryophyta</taxon>
        <taxon>Tracheophyta</taxon>
        <taxon>Spermatophyta</taxon>
        <taxon>Magnoliopsida</taxon>
        <taxon>Liliopsida</taxon>
        <taxon>Poales</taxon>
        <taxon>Poaceae</taxon>
        <taxon>PACMAD clade</taxon>
        <taxon>Arundinoideae</taxon>
        <taxon>Arundineae</taxon>
        <taxon>Arundo</taxon>
    </lineage>
</organism>
<name>A0A0A9G4B2_ARUDO</name>
<protein>
    <submittedName>
        <fullName evidence="1">Uncharacterized protein</fullName>
    </submittedName>
</protein>
<evidence type="ECO:0000313" key="1">
    <source>
        <dbReference type="EMBL" id="JAE15468.1"/>
    </source>
</evidence>
<proteinExistence type="predicted"/>
<accession>A0A0A9G4B2</accession>
<dbReference type="EMBL" id="GBRH01182428">
    <property type="protein sequence ID" value="JAE15468.1"/>
    <property type="molecule type" value="Transcribed_RNA"/>
</dbReference>
<reference evidence="1" key="1">
    <citation type="submission" date="2014-09" db="EMBL/GenBank/DDBJ databases">
        <authorList>
            <person name="Magalhaes I.L.F."/>
            <person name="Oliveira U."/>
            <person name="Santos F.R."/>
            <person name="Vidigal T.H.D.A."/>
            <person name="Brescovit A.D."/>
            <person name="Santos A.J."/>
        </authorList>
    </citation>
    <scope>NUCLEOTIDE SEQUENCE</scope>
    <source>
        <tissue evidence="1">Shoot tissue taken approximately 20 cm above the soil surface</tissue>
    </source>
</reference>